<comment type="caution">
    <text evidence="7">The sequence shown here is derived from an EMBL/GenBank/DDBJ whole genome shotgun (WGS) entry which is preliminary data.</text>
</comment>
<dbReference type="SUPFAM" id="SSF50044">
    <property type="entry name" value="SH3-domain"/>
    <property type="match status" value="1"/>
</dbReference>
<evidence type="ECO:0000256" key="5">
    <source>
        <dbReference type="SAM" id="SignalP"/>
    </source>
</evidence>
<organism evidence="7 8">
    <name type="scientific">Phascolomyces articulosus</name>
    <dbReference type="NCBI Taxonomy" id="60185"/>
    <lineage>
        <taxon>Eukaryota</taxon>
        <taxon>Fungi</taxon>
        <taxon>Fungi incertae sedis</taxon>
        <taxon>Mucoromycota</taxon>
        <taxon>Mucoromycotina</taxon>
        <taxon>Mucoromycetes</taxon>
        <taxon>Mucorales</taxon>
        <taxon>Lichtheimiaceae</taxon>
        <taxon>Phascolomyces</taxon>
    </lineage>
</organism>
<dbReference type="InterPro" id="IPR024982">
    <property type="entry name" value="Rax2-like_C"/>
</dbReference>
<evidence type="ECO:0000313" key="8">
    <source>
        <dbReference type="Proteomes" id="UP001209540"/>
    </source>
</evidence>
<dbReference type="InterPro" id="IPR048266">
    <property type="entry name" value="Rax2-like_second"/>
</dbReference>
<proteinExistence type="predicted"/>
<dbReference type="Pfam" id="PF20842">
    <property type="entry name" value="Rax2_2"/>
    <property type="match status" value="1"/>
</dbReference>
<feature type="region of interest" description="Disordered" evidence="3">
    <location>
        <begin position="1597"/>
        <end position="1624"/>
    </location>
</feature>
<reference evidence="7" key="2">
    <citation type="submission" date="2023-02" db="EMBL/GenBank/DDBJ databases">
        <authorList>
            <consortium name="DOE Joint Genome Institute"/>
            <person name="Mondo S.J."/>
            <person name="Chang Y."/>
            <person name="Wang Y."/>
            <person name="Ahrendt S."/>
            <person name="Andreopoulos W."/>
            <person name="Barry K."/>
            <person name="Beard J."/>
            <person name="Benny G.L."/>
            <person name="Blankenship S."/>
            <person name="Bonito G."/>
            <person name="Cuomo C."/>
            <person name="Desiro A."/>
            <person name="Gervers K.A."/>
            <person name="Hundley H."/>
            <person name="Kuo A."/>
            <person name="LaButti K."/>
            <person name="Lang B.F."/>
            <person name="Lipzen A."/>
            <person name="O'Donnell K."/>
            <person name="Pangilinan J."/>
            <person name="Reynolds N."/>
            <person name="Sandor L."/>
            <person name="Smith M.W."/>
            <person name="Tsang A."/>
            <person name="Grigoriev I.V."/>
            <person name="Stajich J.E."/>
            <person name="Spatafora J.W."/>
        </authorList>
    </citation>
    <scope>NUCLEOTIDE SEQUENCE</scope>
    <source>
        <strain evidence="7">RSA 2281</strain>
    </source>
</reference>
<sequence>MTRRTWLRSAFLSLLFTTTTTITNVVVSASYIQHPAIDLEQLEQIGIAGPYGGASLFQDTRQLTQIPSTTASVITFSNNTFELIGHSSANGSIYTACTLTNSNLLYIGGDFLQFGPTNVSNVAAIDLNTGTISALANGLDGPVYSLHCDESSNSVYAGGRFLAPVAPAPQYSESLSYFGGGVAVWKDNLWHGLPWKGFNGPVNVITENGDTGTILFGGRFDTSADGQNYYAPSSQPVSLSSPAVISAQNSGTVNNDPKSIVCPDTLDDDPWLILDGVAGSWRVDFQYSITPSLIRLANTHQDGRGTKNFSIVSIPSNTVFNLSYIDPITKKRSQCSTDCALTDDPSVEYQDFQIRDTTLSSGIRIDVSSWYGAGGGLSSVEIFQSEIFVYAVNELNGKSCATSMDYTQRSLVSTKGTWTSDQISGSYVHLISSSFSASQAKSVSANFVPYLPESGRYEIYLYAPKCTNDCAQRSQIDVTTYPSSGGQTVKQYVDLAHTNGQSILVYTGDVEATTNDFQPHVIVTVASNATSPAKGNAIISLQAVQFIKQASNTTLSSMLEFKYDASEQAIANTTLGGSYGPLADNIPYASTVNALEASDGNVYIGGNFSSAAGATATYHNIVRYDLTSKKLVALQGTGLNGAVSSFLRKDSDLYVGGTFTGLTAAGDKSKLNNVARYTISSDKWNPLGGGVNGPVGAMHLTSDSQNVIVSGTHVIAYNQADAAYGNATSGNAWWSTGNNSWTLDTPYLSGQVSKSFQITNGSEQSTVYVGDIKAAQRYQARGFSFMNENVDLAPFPVYPNVYENKPYMITAGTFWKDNDNGNNSATIIGGQFEINNEVQNVAIYQNDAWSGIGASWEGSITMMAVNHGHLYIGGHMNQTWNSTQTGLVVYDLVNKTFIPVPELHTHDHSPSLVHRIEQDQTNGNMLVAGNFSSAGSLSCSGVCVLDTTNHQWNILGDGSVTGEALDFTYTGSKLIVAGNLMLSGSAVPIAEYNYENKKWSTFASSISDDGLPGNSTAVSYDGQSKKTFIAGQTENGAYLRVWDGQSFTVPDGELGSESIIRQLVVLPLKEAGEADLMGNNKAVLLATGFLNLGDLGNLSSALYDGSQWIPYLTVASENGSTDALQSMFFKSYYRNLNPDSYLPAPLVVLVSVASALGIVFFIVLFAMGVLFAKRRREAKVNPSANPASYYGKPPRRPESLLAMLNSSNTMAATAGATAAAVGGGTMYEAKKDHSMNGGYNDYHTLPAQPEMTETSTGTGGGTSGAAAFGATAAFGGIAAAAATAHSRGINDNQQQEQQRRYMSTSPTNNTTTYGNMPHGGVGGGATMTTGAVAAMATDGARQRNSYNPFRSSAVGVAVSDNTQQQQYASRTPINPESTNYLNVSAASDVTATTGSTAPTQVRWTNAPVPEAASAAIVGAVSMASIAPTGTRSGPSDTEDSPNAVRWTNVPAEGPATAVLGPISMYSTASNLVPDNESATNVRWTNAGVDAEAAMGTALVAPVIAGGNRASEMQEDQATTLRNMPTPIPTAGTSGAANTSEMEDDPSRVRWTNYTTHSAQGVAALRPVTAISMYSDVSSTYGPPPDFNNSIIAGATMDNHYDNTNNNTSNNNNDNNNNNKDSVFGPVRSSMLADFSSDPDIVRWTTAPNSDMAKATFNVESGHADTSSTIIPSSNNNNNNVARNSGGSNTSSRFGTRQYESGLDLESLGAGVEEPEDKYSGVMTNERSMSNEGSNNNDPSTSVAAAVVPVVTASTIATSNSIKAHEDESTTIDNTHENPKEASSGTTDNERMFKTSSFRWSETPSLPPINTNFNISNDNNNKDHALPPLSSSPGEPPIRWMETNTGSPIKSHTPQLTEPSSATVTITSPDGRDVQDNSSQLQAAADTDTGAGAAVAAAAGTTAAGRNNNPPNSALDGRAASKRMVQDYFSSRDPTPNRDNENTKPKYHKDFQAAMNAAFKNNSDDLPCSEDHPNLYYAKFDFNAREHGELGFDKGDPIIVVDRSDDIWWMGYKDDGENGPSQGVFPSNYVERASALANTTSS</sequence>
<dbReference type="Gene3D" id="2.120.10.80">
    <property type="entry name" value="Kelch-type beta propeller"/>
    <property type="match status" value="1"/>
</dbReference>
<dbReference type="Proteomes" id="UP001209540">
    <property type="component" value="Unassembled WGS sequence"/>
</dbReference>
<dbReference type="Gene3D" id="2.30.30.40">
    <property type="entry name" value="SH3 Domains"/>
    <property type="match status" value="1"/>
</dbReference>
<feature type="signal peptide" evidence="5">
    <location>
        <begin position="1"/>
        <end position="21"/>
    </location>
</feature>
<feature type="compositionally biased region" description="Low complexity" evidence="3">
    <location>
        <begin position="1601"/>
        <end position="1618"/>
    </location>
</feature>
<name>A0AAD5JXB3_9FUNG</name>
<feature type="compositionally biased region" description="Polar residues" evidence="3">
    <location>
        <begin position="1530"/>
        <end position="1539"/>
    </location>
</feature>
<reference evidence="7" key="1">
    <citation type="journal article" date="2022" name="IScience">
        <title>Evolution of zygomycete secretomes and the origins of terrestrial fungal ecologies.</title>
        <authorList>
            <person name="Chang Y."/>
            <person name="Wang Y."/>
            <person name="Mondo S."/>
            <person name="Ahrendt S."/>
            <person name="Andreopoulos W."/>
            <person name="Barry K."/>
            <person name="Beard J."/>
            <person name="Benny G.L."/>
            <person name="Blankenship S."/>
            <person name="Bonito G."/>
            <person name="Cuomo C."/>
            <person name="Desiro A."/>
            <person name="Gervers K.A."/>
            <person name="Hundley H."/>
            <person name="Kuo A."/>
            <person name="LaButti K."/>
            <person name="Lang B.F."/>
            <person name="Lipzen A."/>
            <person name="O'Donnell K."/>
            <person name="Pangilinan J."/>
            <person name="Reynolds N."/>
            <person name="Sandor L."/>
            <person name="Smith M.E."/>
            <person name="Tsang A."/>
            <person name="Grigoriev I.V."/>
            <person name="Stajich J.E."/>
            <person name="Spatafora J.W."/>
        </authorList>
    </citation>
    <scope>NUCLEOTIDE SEQUENCE</scope>
    <source>
        <strain evidence="7">RSA 2281</strain>
    </source>
</reference>
<keyword evidence="4" id="KW-1133">Transmembrane helix</keyword>
<keyword evidence="4" id="KW-0812">Transmembrane</keyword>
<dbReference type="InterPro" id="IPR048265">
    <property type="entry name" value="Rax2-like_third"/>
</dbReference>
<feature type="region of interest" description="Disordered" evidence="3">
    <location>
        <begin position="1763"/>
        <end position="1787"/>
    </location>
</feature>
<evidence type="ECO:0000256" key="3">
    <source>
        <dbReference type="SAM" id="MobiDB-lite"/>
    </source>
</evidence>
<protein>
    <submittedName>
        <fullName evidence="7">Cortical protein marker for cell polarity-domain-containing protein</fullName>
    </submittedName>
</protein>
<evidence type="ECO:0000256" key="4">
    <source>
        <dbReference type="SAM" id="Phobius"/>
    </source>
</evidence>
<feature type="chain" id="PRO_5041936303" evidence="5">
    <location>
        <begin position="22"/>
        <end position="2041"/>
    </location>
</feature>
<gene>
    <name evidence="7" type="ORF">BDA99DRAFT_565954</name>
</gene>
<dbReference type="EMBL" id="JAIXMP010000053">
    <property type="protein sequence ID" value="KAI9245222.1"/>
    <property type="molecule type" value="Genomic_DNA"/>
</dbReference>
<feature type="region of interest" description="Disordered" evidence="3">
    <location>
        <begin position="1521"/>
        <end position="1542"/>
    </location>
</feature>
<dbReference type="PROSITE" id="PS50002">
    <property type="entry name" value="SH3"/>
    <property type="match status" value="1"/>
</dbReference>
<keyword evidence="8" id="KW-1185">Reference proteome</keyword>
<feature type="compositionally biased region" description="Basic and acidic residues" evidence="3">
    <location>
        <begin position="1763"/>
        <end position="1779"/>
    </location>
</feature>
<feature type="transmembrane region" description="Helical" evidence="4">
    <location>
        <begin position="1146"/>
        <end position="1172"/>
    </location>
</feature>
<dbReference type="SUPFAM" id="SSF50965">
    <property type="entry name" value="Galactose oxidase, central domain"/>
    <property type="match status" value="2"/>
</dbReference>
<dbReference type="PANTHER" id="PTHR31778:SF2">
    <property type="entry name" value="BUD SITE SELECTION PROTEIN RAX2"/>
    <property type="match status" value="1"/>
</dbReference>
<dbReference type="Pfam" id="PF00018">
    <property type="entry name" value="SH3_1"/>
    <property type="match status" value="1"/>
</dbReference>
<feature type="region of interest" description="Disordered" evidence="3">
    <location>
        <begin position="1812"/>
        <end position="1886"/>
    </location>
</feature>
<dbReference type="InterPro" id="IPR036028">
    <property type="entry name" value="SH3-like_dom_sf"/>
</dbReference>
<feature type="compositionally biased region" description="Low complexity" evidence="3">
    <location>
        <begin position="1672"/>
        <end position="1688"/>
    </location>
</feature>
<accession>A0AAD5JXB3</accession>
<dbReference type="InterPro" id="IPR011043">
    <property type="entry name" value="Gal_Oxase/kelch_b-propeller"/>
</dbReference>
<feature type="compositionally biased region" description="Polar residues" evidence="3">
    <location>
        <begin position="1841"/>
        <end position="1867"/>
    </location>
</feature>
<dbReference type="PANTHER" id="PTHR31778">
    <property type="entry name" value="BUD SITE SELECTION PROTEIN RAX2"/>
    <property type="match status" value="1"/>
</dbReference>
<dbReference type="Pfam" id="PF12768">
    <property type="entry name" value="Rax2"/>
    <property type="match status" value="2"/>
</dbReference>
<dbReference type="InterPro" id="IPR001452">
    <property type="entry name" value="SH3_domain"/>
</dbReference>
<keyword evidence="4" id="KW-0472">Membrane</keyword>
<dbReference type="Pfam" id="PF20843">
    <property type="entry name" value="Rax2_3"/>
    <property type="match status" value="1"/>
</dbReference>
<evidence type="ECO:0000256" key="2">
    <source>
        <dbReference type="PROSITE-ProRule" id="PRU00192"/>
    </source>
</evidence>
<evidence type="ECO:0000313" key="7">
    <source>
        <dbReference type="EMBL" id="KAI9245222.1"/>
    </source>
</evidence>
<dbReference type="InterPro" id="IPR015915">
    <property type="entry name" value="Kelch-typ_b-propeller"/>
</dbReference>
<keyword evidence="1 2" id="KW-0728">SH3 domain</keyword>
<keyword evidence="5" id="KW-0732">Signal</keyword>
<feature type="region of interest" description="Disordered" evidence="3">
    <location>
        <begin position="1663"/>
        <end position="1694"/>
    </location>
</feature>
<evidence type="ECO:0000256" key="1">
    <source>
        <dbReference type="ARBA" id="ARBA00022443"/>
    </source>
</evidence>
<dbReference type="SMART" id="SM00326">
    <property type="entry name" value="SH3"/>
    <property type="match status" value="1"/>
</dbReference>
<feature type="domain" description="SH3" evidence="6">
    <location>
        <begin position="1970"/>
        <end position="2034"/>
    </location>
</feature>
<evidence type="ECO:0000259" key="6">
    <source>
        <dbReference type="PROSITE" id="PS50002"/>
    </source>
</evidence>
<dbReference type="GO" id="GO:1902929">
    <property type="term" value="C:plasma membrane of growing cell tip"/>
    <property type="evidence" value="ECO:0007669"/>
    <property type="project" value="TreeGrafter"/>
</dbReference>